<reference evidence="3 4" key="1">
    <citation type="submission" date="2017-06" db="EMBL/GenBank/DDBJ databases">
        <title>Streptomyces albireticuli Genome sequencing and assembly.</title>
        <authorList>
            <person name="Wang Y."/>
            <person name="Du B."/>
            <person name="Ding Y."/>
            <person name="Liu H."/>
            <person name="Hou Q."/>
            <person name="Liu K."/>
            <person name="Yao L."/>
            <person name="Wang C."/>
        </authorList>
    </citation>
    <scope>NUCLEOTIDE SEQUENCE [LARGE SCALE GENOMIC DNA]</scope>
    <source>
        <strain evidence="3 4">MDJK11</strain>
    </source>
</reference>
<name>A0A1Z2KUW8_9ACTN</name>
<evidence type="ECO:0000313" key="3">
    <source>
        <dbReference type="EMBL" id="ARZ65741.1"/>
    </source>
</evidence>
<comment type="cofactor">
    <cofactor evidence="2">
        <name>Mg(2+)</name>
        <dbReference type="ChEBI" id="CHEBI:18420"/>
    </cofactor>
</comment>
<dbReference type="RefSeq" id="WP_087924471.1">
    <property type="nucleotide sequence ID" value="NZ_CP021744.1"/>
</dbReference>
<protein>
    <recommendedName>
        <fullName evidence="2">Terpene synthase</fullName>
        <ecNumber evidence="2">4.2.3.-</ecNumber>
    </recommendedName>
</protein>
<keyword evidence="2" id="KW-0460">Magnesium</keyword>
<evidence type="ECO:0000256" key="1">
    <source>
        <dbReference type="ARBA" id="ARBA00023239"/>
    </source>
</evidence>
<dbReference type="AlphaFoldDB" id="A0A1Z2KUW8"/>
<dbReference type="OrthoDB" id="3676909at2"/>
<dbReference type="Gene3D" id="1.10.600.10">
    <property type="entry name" value="Farnesyl Diphosphate Synthase"/>
    <property type="match status" value="1"/>
</dbReference>
<gene>
    <name evidence="3" type="ORF">SMD11_0074</name>
</gene>
<dbReference type="PANTHER" id="PTHR35201:SF4">
    <property type="entry name" value="BETA-PINACENE SYNTHASE-RELATED"/>
    <property type="match status" value="1"/>
</dbReference>
<dbReference type="GO" id="GO:0010333">
    <property type="term" value="F:terpene synthase activity"/>
    <property type="evidence" value="ECO:0007669"/>
    <property type="project" value="InterPro"/>
</dbReference>
<dbReference type="InterPro" id="IPR034686">
    <property type="entry name" value="Terpene_cyclase-like_2"/>
</dbReference>
<dbReference type="Proteomes" id="UP000195755">
    <property type="component" value="Chromosome"/>
</dbReference>
<dbReference type="EC" id="4.2.3.-" evidence="2"/>
<accession>A0A1Z2KUW8</accession>
<dbReference type="KEGG" id="salj:SMD11_0074"/>
<sequence>MSKPMLFEDTHEQDMEAMTRYRIPEYRIPWPVALNPDHALAEQEARRWSERFGLLNSEAARQRMTDMQSGLFSGWWCPRTDTLGAVLQAKWVAWLFLWDDMFDDGPQGRNPEVFLHGKAELDYVLSGKPPPPSDDPRISLPHARALADLWGDFFHYFPEHPRRRFADHVRQYLCAMRREVDNRSAEELQGVDAYLRLRLVNGATRPSIDTLEGLQGANIPDHVHRGLFYELRDMAAELWLWSNDTFTVRKDLHYRNPHNLVLVLRHDRDLSLQEAANHVAYMVEQRLRDFTRVADRLRRLTGVPEDPHAACKDDVLRGIRILEDGLSGYYRWQESCLRYKRREGFLTPAVDGERPEGR</sequence>
<dbReference type="GO" id="GO:0046872">
    <property type="term" value="F:metal ion binding"/>
    <property type="evidence" value="ECO:0007669"/>
    <property type="project" value="UniProtKB-KW"/>
</dbReference>
<dbReference type="PANTHER" id="PTHR35201">
    <property type="entry name" value="TERPENE SYNTHASE"/>
    <property type="match status" value="1"/>
</dbReference>
<keyword evidence="1 2" id="KW-0456">Lyase</keyword>
<comment type="similarity">
    <text evidence="2">Belongs to the terpene synthase family.</text>
</comment>
<dbReference type="Pfam" id="PF19086">
    <property type="entry name" value="Terpene_syn_C_2"/>
    <property type="match status" value="1"/>
</dbReference>
<proteinExistence type="inferred from homology"/>
<evidence type="ECO:0000313" key="4">
    <source>
        <dbReference type="Proteomes" id="UP000195755"/>
    </source>
</evidence>
<keyword evidence="2" id="KW-0479">Metal-binding</keyword>
<dbReference type="EMBL" id="CP021744">
    <property type="protein sequence ID" value="ARZ65741.1"/>
    <property type="molecule type" value="Genomic_DNA"/>
</dbReference>
<dbReference type="InterPro" id="IPR008949">
    <property type="entry name" value="Isoprenoid_synthase_dom_sf"/>
</dbReference>
<organism evidence="3 4">
    <name type="scientific">Streptomyces albireticuli</name>
    <dbReference type="NCBI Taxonomy" id="1940"/>
    <lineage>
        <taxon>Bacteria</taxon>
        <taxon>Bacillati</taxon>
        <taxon>Actinomycetota</taxon>
        <taxon>Actinomycetes</taxon>
        <taxon>Kitasatosporales</taxon>
        <taxon>Streptomycetaceae</taxon>
        <taxon>Streptomyces</taxon>
    </lineage>
</organism>
<evidence type="ECO:0000256" key="2">
    <source>
        <dbReference type="RuleBase" id="RU366034"/>
    </source>
</evidence>
<dbReference type="SUPFAM" id="SSF48576">
    <property type="entry name" value="Terpenoid synthases"/>
    <property type="match status" value="1"/>
</dbReference>